<organism evidence="3 4">
    <name type="scientific">Pythium insidiosum</name>
    <name type="common">Pythiosis disease agent</name>
    <dbReference type="NCBI Taxonomy" id="114742"/>
    <lineage>
        <taxon>Eukaryota</taxon>
        <taxon>Sar</taxon>
        <taxon>Stramenopiles</taxon>
        <taxon>Oomycota</taxon>
        <taxon>Peronosporomycetes</taxon>
        <taxon>Pythiales</taxon>
        <taxon>Pythiaceae</taxon>
        <taxon>Pythium</taxon>
    </lineage>
</organism>
<reference evidence="3" key="1">
    <citation type="submission" date="2021-12" db="EMBL/GenBank/DDBJ databases">
        <title>Prjna785345.</title>
        <authorList>
            <person name="Rujirawat T."/>
            <person name="Krajaejun T."/>
        </authorList>
    </citation>
    <scope>NUCLEOTIDE SEQUENCE</scope>
    <source>
        <strain evidence="3">Pi057C3</strain>
    </source>
</reference>
<name>A0AAD5QAY0_PYTIN</name>
<accession>A0AAD5QAY0</accession>
<dbReference type="AlphaFoldDB" id="A0AAD5QAY0"/>
<proteinExistence type="predicted"/>
<comment type="caution">
    <text evidence="3">The sequence shown here is derived from an EMBL/GenBank/DDBJ whole genome shotgun (WGS) entry which is preliminary data.</text>
</comment>
<dbReference type="Proteomes" id="UP001209570">
    <property type="component" value="Unassembled WGS sequence"/>
</dbReference>
<evidence type="ECO:0000313" key="4">
    <source>
        <dbReference type="Proteomes" id="UP001209570"/>
    </source>
</evidence>
<sequence length="295" mass="33906">MGKHKRHAPFGGIVMEETLDEEELERRLSRAAESGTSAAPVAPLPLMSASATGEGPSLDYAESDDSGSDSEHDAKEQDELAFLRVENALLKKKVRELERVTRGEKRSAKLVVDEEDIQRIDELLKKAEDAKAEAMNYVANTSRDRLGHEVKMLQSILKKAKAERQVFKKKIKAAEERLRTEREKIEKEEIRFQVDREIFAKILQDDRDAYKQEVNLLVQKMTELQREKHELYLWTREQQERHLQEIRKLTRALGRTKKLVEEQTTKSMEVLHDVLHVQSMVLPSPTVSRVSTPSA</sequence>
<feature type="compositionally biased region" description="Basic and acidic residues" evidence="2">
    <location>
        <begin position="69"/>
        <end position="78"/>
    </location>
</feature>
<evidence type="ECO:0000256" key="1">
    <source>
        <dbReference type="SAM" id="Coils"/>
    </source>
</evidence>
<evidence type="ECO:0000256" key="2">
    <source>
        <dbReference type="SAM" id="MobiDB-lite"/>
    </source>
</evidence>
<keyword evidence="4" id="KW-1185">Reference proteome</keyword>
<evidence type="ECO:0000313" key="3">
    <source>
        <dbReference type="EMBL" id="KAJ0405063.1"/>
    </source>
</evidence>
<keyword evidence="1" id="KW-0175">Coiled coil</keyword>
<feature type="region of interest" description="Disordered" evidence="2">
    <location>
        <begin position="1"/>
        <end position="78"/>
    </location>
</feature>
<protein>
    <submittedName>
        <fullName evidence="3">Uncharacterized protein</fullName>
    </submittedName>
</protein>
<gene>
    <name evidence="3" type="ORF">P43SY_001207</name>
</gene>
<dbReference type="EMBL" id="JAKCXM010000051">
    <property type="protein sequence ID" value="KAJ0405063.1"/>
    <property type="molecule type" value="Genomic_DNA"/>
</dbReference>
<feature type="coiled-coil region" evidence="1">
    <location>
        <begin position="80"/>
        <end position="227"/>
    </location>
</feature>